<evidence type="ECO:0000313" key="17">
    <source>
        <dbReference type="EMBL" id="SSX22669.1"/>
    </source>
</evidence>
<keyword evidence="6 13" id="KW-0863">Zinc-finger</keyword>
<dbReference type="FunFam" id="3.30.160.60:FF:000104">
    <property type="entry name" value="Transcriptional repressor protein YY1"/>
    <property type="match status" value="1"/>
</dbReference>
<comment type="similarity">
    <text evidence="2">Belongs to the YY transcription factor family.</text>
</comment>
<dbReference type="InterPro" id="IPR036236">
    <property type="entry name" value="Znf_C2H2_sf"/>
</dbReference>
<gene>
    <name evidence="17" type="primary">CSON007255</name>
</gene>
<dbReference type="GO" id="GO:0000978">
    <property type="term" value="F:RNA polymerase II cis-regulatory region sequence-specific DNA binding"/>
    <property type="evidence" value="ECO:0007669"/>
    <property type="project" value="TreeGrafter"/>
</dbReference>
<dbReference type="PROSITE" id="PS50157">
    <property type="entry name" value="ZINC_FINGER_C2H2_2"/>
    <property type="match status" value="4"/>
</dbReference>
<dbReference type="GO" id="GO:0008270">
    <property type="term" value="F:zinc ion binding"/>
    <property type="evidence" value="ECO:0007669"/>
    <property type="project" value="UniProtKB-KW"/>
</dbReference>
<keyword evidence="9" id="KW-0238">DNA-binding</keyword>
<evidence type="ECO:0000256" key="1">
    <source>
        <dbReference type="ARBA" id="ARBA00004123"/>
    </source>
</evidence>
<feature type="domain" description="C2H2-type" evidence="15">
    <location>
        <begin position="297"/>
        <end position="326"/>
    </location>
</feature>
<keyword evidence="4" id="KW-0479">Metal-binding</keyword>
<dbReference type="AlphaFoldDB" id="A0A336M0Z6"/>
<evidence type="ECO:0000256" key="7">
    <source>
        <dbReference type="ARBA" id="ARBA00022833"/>
    </source>
</evidence>
<keyword evidence="12" id="KW-0539">Nucleus</keyword>
<feature type="domain" description="C2H2-type" evidence="15">
    <location>
        <begin position="327"/>
        <end position="356"/>
    </location>
</feature>
<dbReference type="FunFam" id="3.30.160.60:FF:000163">
    <property type="entry name" value="transcriptional repressor protein YY1"/>
    <property type="match status" value="1"/>
</dbReference>
<dbReference type="PANTHER" id="PTHR14003">
    <property type="entry name" value="TRANSCRIPTIONAL REPRESSOR PROTEIN YY"/>
    <property type="match status" value="1"/>
</dbReference>
<evidence type="ECO:0000256" key="3">
    <source>
        <dbReference type="ARBA" id="ARBA00022491"/>
    </source>
</evidence>
<evidence type="ECO:0000256" key="6">
    <source>
        <dbReference type="ARBA" id="ARBA00022771"/>
    </source>
</evidence>
<proteinExistence type="inferred from homology"/>
<dbReference type="GO" id="GO:0005667">
    <property type="term" value="C:transcription regulator complex"/>
    <property type="evidence" value="ECO:0007669"/>
    <property type="project" value="TreeGrafter"/>
</dbReference>
<dbReference type="VEuPathDB" id="VectorBase:CSON007255"/>
<dbReference type="InterPro" id="IPR013087">
    <property type="entry name" value="Znf_C2H2_type"/>
</dbReference>
<dbReference type="PANTHER" id="PTHR14003:SF19">
    <property type="entry name" value="YY2 TRANSCRIPTION FACTOR"/>
    <property type="match status" value="1"/>
</dbReference>
<keyword evidence="11" id="KW-0804">Transcription</keyword>
<evidence type="ECO:0000256" key="12">
    <source>
        <dbReference type="ARBA" id="ARBA00023242"/>
    </source>
</evidence>
<evidence type="ECO:0000256" key="14">
    <source>
        <dbReference type="SAM" id="MobiDB-lite"/>
    </source>
</evidence>
<dbReference type="SUPFAM" id="SSF57667">
    <property type="entry name" value="beta-beta-alpha zinc fingers"/>
    <property type="match status" value="3"/>
</dbReference>
<feature type="domain" description="C2H2-type" evidence="15">
    <location>
        <begin position="240"/>
        <end position="264"/>
    </location>
</feature>
<evidence type="ECO:0000256" key="10">
    <source>
        <dbReference type="ARBA" id="ARBA00023159"/>
    </source>
</evidence>
<feature type="region of interest" description="Disordered" evidence="14">
    <location>
        <begin position="81"/>
        <end position="111"/>
    </location>
</feature>
<name>A0A336M0Z6_CULSO</name>
<evidence type="ECO:0000256" key="4">
    <source>
        <dbReference type="ARBA" id="ARBA00022723"/>
    </source>
</evidence>
<dbReference type="SMART" id="SM00355">
    <property type="entry name" value="ZnF_C2H2"/>
    <property type="match status" value="4"/>
</dbReference>
<evidence type="ECO:0000256" key="13">
    <source>
        <dbReference type="PROSITE-ProRule" id="PRU00042"/>
    </source>
</evidence>
<dbReference type="PROSITE" id="PS00028">
    <property type="entry name" value="ZINC_FINGER_C2H2_1"/>
    <property type="match status" value="4"/>
</dbReference>
<reference evidence="17" key="2">
    <citation type="submission" date="2018-07" db="EMBL/GenBank/DDBJ databases">
        <authorList>
            <person name="Quirk P.G."/>
            <person name="Krulwich T.A."/>
        </authorList>
    </citation>
    <scope>NUCLEOTIDE SEQUENCE</scope>
</reference>
<evidence type="ECO:0000256" key="5">
    <source>
        <dbReference type="ARBA" id="ARBA00022737"/>
    </source>
</evidence>
<evidence type="ECO:0000256" key="2">
    <source>
        <dbReference type="ARBA" id="ARBA00006232"/>
    </source>
</evidence>
<evidence type="ECO:0000256" key="8">
    <source>
        <dbReference type="ARBA" id="ARBA00023015"/>
    </source>
</evidence>
<evidence type="ECO:0000256" key="11">
    <source>
        <dbReference type="ARBA" id="ARBA00023163"/>
    </source>
</evidence>
<dbReference type="FunFam" id="3.30.160.60:FF:000174">
    <property type="entry name" value="Transcriptional repressor protein YY1"/>
    <property type="match status" value="1"/>
</dbReference>
<reference evidence="16" key="1">
    <citation type="submission" date="2018-04" db="EMBL/GenBank/DDBJ databases">
        <authorList>
            <person name="Go L.Y."/>
            <person name="Mitchell J.A."/>
        </authorList>
    </citation>
    <scope>NUCLEOTIDE SEQUENCE</scope>
    <source>
        <tissue evidence="16">Whole organism</tissue>
    </source>
</reference>
<dbReference type="EMBL" id="UFQT01000275">
    <property type="protein sequence ID" value="SSX22669.1"/>
    <property type="molecule type" value="Genomic_DNA"/>
</dbReference>
<keyword evidence="7" id="KW-0862">Zinc</keyword>
<accession>A0A336M0Z6</accession>
<keyword evidence="5" id="KW-0677">Repeat</keyword>
<dbReference type="GO" id="GO:0000785">
    <property type="term" value="C:chromatin"/>
    <property type="evidence" value="ECO:0007669"/>
    <property type="project" value="TreeGrafter"/>
</dbReference>
<comment type="subcellular location">
    <subcellularLocation>
        <location evidence="1">Nucleus</location>
    </subcellularLocation>
</comment>
<dbReference type="FunFam" id="3.30.160.60:FF:000109">
    <property type="entry name" value="Transcriptional repressor protein YY1"/>
    <property type="match status" value="1"/>
</dbReference>
<keyword evidence="8" id="KW-0805">Transcription regulation</keyword>
<evidence type="ECO:0000259" key="15">
    <source>
        <dbReference type="PROSITE" id="PS50157"/>
    </source>
</evidence>
<keyword evidence="3" id="KW-0678">Repressor</keyword>
<dbReference type="Gene3D" id="3.30.160.60">
    <property type="entry name" value="Classic Zinc Finger"/>
    <property type="match status" value="4"/>
</dbReference>
<evidence type="ECO:0000313" key="16">
    <source>
        <dbReference type="EMBL" id="SSX02293.1"/>
    </source>
</evidence>
<feature type="domain" description="C2H2-type" evidence="15">
    <location>
        <begin position="269"/>
        <end position="296"/>
    </location>
</feature>
<sequence length="434" mass="49078">MSHDINIMHEMSDDGNFSSDLLQDYDQYEEIEDESQQLLMQNINGNDVIILPASGNLGNLVNLGNQPMFLYNGDIPLTGGDMGLPGPSGPTTQSKRKGNSGGGGSRAKQPKFVNQYIAYENTNENSLNDMEEIVDRPKMRWEQKQVQIKTMDGEFSVTMWASGTDEAEDEDPDYTEYMTGGKKITFENPMSQVPGLDLSDPMQLASLARPRNNIQQAAVLKQSKKGQSVDNTNTNAERPIACPHKGCGKSFRDNSAMRKHLHTHGPRVHVCGECGKSFVESSKLKRHQLVHTGEKPFQCTFEGCGKRFSLDFNLRTHVRIHTGDRPYVCPFENCNKKFAQSTNLKSHILTHAKPKKGHHHNQQQQQQQQQLQQQQQNLVNQQLLANQVALQQQQQQQATNNFIHLPNPTQQYIKLESVDIDQNLEDQRYVLYTD</sequence>
<dbReference type="GO" id="GO:0031519">
    <property type="term" value="C:PcG protein complex"/>
    <property type="evidence" value="ECO:0007669"/>
    <property type="project" value="TreeGrafter"/>
</dbReference>
<evidence type="ECO:0000256" key="9">
    <source>
        <dbReference type="ARBA" id="ARBA00023125"/>
    </source>
</evidence>
<dbReference type="GO" id="GO:0000981">
    <property type="term" value="F:DNA-binding transcription factor activity, RNA polymerase II-specific"/>
    <property type="evidence" value="ECO:0007669"/>
    <property type="project" value="TreeGrafter"/>
</dbReference>
<protein>
    <submittedName>
        <fullName evidence="17">CSON007255 protein</fullName>
    </submittedName>
</protein>
<dbReference type="Pfam" id="PF00096">
    <property type="entry name" value="zf-C2H2"/>
    <property type="match status" value="4"/>
</dbReference>
<organism evidence="17">
    <name type="scientific">Culicoides sonorensis</name>
    <name type="common">Biting midge</name>
    <dbReference type="NCBI Taxonomy" id="179676"/>
    <lineage>
        <taxon>Eukaryota</taxon>
        <taxon>Metazoa</taxon>
        <taxon>Ecdysozoa</taxon>
        <taxon>Arthropoda</taxon>
        <taxon>Hexapoda</taxon>
        <taxon>Insecta</taxon>
        <taxon>Pterygota</taxon>
        <taxon>Neoptera</taxon>
        <taxon>Endopterygota</taxon>
        <taxon>Diptera</taxon>
        <taxon>Nematocera</taxon>
        <taxon>Chironomoidea</taxon>
        <taxon>Ceratopogonidae</taxon>
        <taxon>Ceratopogoninae</taxon>
        <taxon>Culicoides</taxon>
        <taxon>Monoculicoides</taxon>
    </lineage>
</organism>
<keyword evidence="10" id="KW-0010">Activator</keyword>
<dbReference type="EMBL" id="UFQS01000275">
    <property type="protein sequence ID" value="SSX02293.1"/>
    <property type="molecule type" value="Genomic_DNA"/>
</dbReference>